<dbReference type="InterPro" id="IPR007497">
    <property type="entry name" value="SIMPL/DUF541"/>
</dbReference>
<evidence type="ECO:0000256" key="1">
    <source>
        <dbReference type="SAM" id="SignalP"/>
    </source>
</evidence>
<dbReference type="InterPro" id="IPR052022">
    <property type="entry name" value="26kDa_periplasmic_antigen"/>
</dbReference>
<keyword evidence="3" id="KW-1185">Reference proteome</keyword>
<gene>
    <name evidence="2" type="ORF">ACFOY1_18760</name>
</gene>
<sequence length="252" mass="26057">MYRYGPKRKWVLGTLVAAAQACVILPAALANPAGEAPAQHHARSPWPQASLSAEASTQVAQDTVTITLAAELDGASQAKVAGQLSDTLGRAMKQVSGDPGVKASTGNVRVWPVNDNHGRISGWHGRAEIVLKSTDFKAAAAQAAKAGDGMAIANLQFSVSRAARAKAEQALLAEASQAFRARAQALASAFGFASYSIRNIELGGSGAMPYQPAPRMMAMAAASKAAPVPLEGTTETVTVSVHGSIFLHSTQK</sequence>
<dbReference type="Proteomes" id="UP001595848">
    <property type="component" value="Unassembled WGS sequence"/>
</dbReference>
<keyword evidence="1" id="KW-0732">Signal</keyword>
<proteinExistence type="predicted"/>
<organism evidence="2 3">
    <name type="scientific">Candidimonas humi</name>
    <dbReference type="NCBI Taxonomy" id="683355"/>
    <lineage>
        <taxon>Bacteria</taxon>
        <taxon>Pseudomonadati</taxon>
        <taxon>Pseudomonadota</taxon>
        <taxon>Betaproteobacteria</taxon>
        <taxon>Burkholderiales</taxon>
        <taxon>Alcaligenaceae</taxon>
        <taxon>Candidimonas</taxon>
    </lineage>
</organism>
<dbReference type="PANTHER" id="PTHR34387:SF1">
    <property type="entry name" value="PERIPLASMIC IMMUNOGENIC PROTEIN"/>
    <property type="match status" value="1"/>
</dbReference>
<comment type="caution">
    <text evidence="2">The sequence shown here is derived from an EMBL/GenBank/DDBJ whole genome shotgun (WGS) entry which is preliminary data.</text>
</comment>
<evidence type="ECO:0000313" key="2">
    <source>
        <dbReference type="EMBL" id="MFC4202996.1"/>
    </source>
</evidence>
<evidence type="ECO:0000313" key="3">
    <source>
        <dbReference type="Proteomes" id="UP001595848"/>
    </source>
</evidence>
<name>A0ABV8P4E0_9BURK</name>
<accession>A0ABV8P4E0</accession>
<protein>
    <submittedName>
        <fullName evidence="2">SIMPL domain-containing protein</fullName>
    </submittedName>
</protein>
<dbReference type="RefSeq" id="WP_217965273.1">
    <property type="nucleotide sequence ID" value="NZ_JAHTBN010000006.1"/>
</dbReference>
<feature type="chain" id="PRO_5045534630" evidence="1">
    <location>
        <begin position="31"/>
        <end position="252"/>
    </location>
</feature>
<dbReference type="PANTHER" id="PTHR34387">
    <property type="entry name" value="SLR1258 PROTEIN"/>
    <property type="match status" value="1"/>
</dbReference>
<dbReference type="Pfam" id="PF04402">
    <property type="entry name" value="SIMPL"/>
    <property type="match status" value="1"/>
</dbReference>
<dbReference type="EMBL" id="JBHSBV010000007">
    <property type="protein sequence ID" value="MFC4202996.1"/>
    <property type="molecule type" value="Genomic_DNA"/>
</dbReference>
<dbReference type="PROSITE" id="PS51257">
    <property type="entry name" value="PROKAR_LIPOPROTEIN"/>
    <property type="match status" value="1"/>
</dbReference>
<feature type="signal peptide" evidence="1">
    <location>
        <begin position="1"/>
        <end position="30"/>
    </location>
</feature>
<reference evidence="3" key="1">
    <citation type="journal article" date="2019" name="Int. J. Syst. Evol. Microbiol.">
        <title>The Global Catalogue of Microorganisms (GCM) 10K type strain sequencing project: providing services to taxonomists for standard genome sequencing and annotation.</title>
        <authorList>
            <consortium name="The Broad Institute Genomics Platform"/>
            <consortium name="The Broad Institute Genome Sequencing Center for Infectious Disease"/>
            <person name="Wu L."/>
            <person name="Ma J."/>
        </authorList>
    </citation>
    <scope>NUCLEOTIDE SEQUENCE [LARGE SCALE GENOMIC DNA]</scope>
    <source>
        <strain evidence="3">LMG 24813</strain>
    </source>
</reference>